<comment type="caution">
    <text evidence="12">The sequence shown here is derived from an EMBL/GenBank/DDBJ whole genome shotgun (WGS) entry which is preliminary data.</text>
</comment>
<evidence type="ECO:0000259" key="10">
    <source>
        <dbReference type="PROSITE" id="PS50836"/>
    </source>
</evidence>
<evidence type="ECO:0000256" key="9">
    <source>
        <dbReference type="SAM" id="SignalP"/>
    </source>
</evidence>
<evidence type="ECO:0000256" key="6">
    <source>
        <dbReference type="ARBA" id="ARBA00022989"/>
    </source>
</evidence>
<name>A0A210QC97_MIZYE</name>
<accession>A0A210QC97</accession>
<dbReference type="GO" id="GO:0016020">
    <property type="term" value="C:membrane"/>
    <property type="evidence" value="ECO:0007669"/>
    <property type="project" value="UniProtKB-SubCell"/>
</dbReference>
<keyword evidence="7 8" id="KW-0472">Membrane</keyword>
<proteinExistence type="predicted"/>
<dbReference type="CDD" id="cd09628">
    <property type="entry name" value="DOMON_SDR_2_like"/>
    <property type="match status" value="1"/>
</dbReference>
<evidence type="ECO:0000256" key="7">
    <source>
        <dbReference type="ARBA" id="ARBA00023136"/>
    </source>
</evidence>
<feature type="transmembrane region" description="Helical" evidence="8">
    <location>
        <begin position="205"/>
        <end position="224"/>
    </location>
</feature>
<dbReference type="InterPro" id="IPR005018">
    <property type="entry name" value="DOMON_domain"/>
</dbReference>
<dbReference type="SMART" id="SM00664">
    <property type="entry name" value="DoH"/>
    <property type="match status" value="1"/>
</dbReference>
<sequence>MLRQLLLLISCQTLIHTHGDAAIPKDPECGLTKGCFSGCIGGCYETTWKEVGDSIEFTLKAEVTTEGFIAIGFSDDNKMGSDSAIGCVNTGGSVQVLNSFNAAGAKFNQPIPNNKLGLSSESGSVANGLFTCSFTRKTLSTDNQIYSLNNDYYILLAKGPVSGTALGRHDLTNLPLVSAQMADFQSTTDLTGTAVNIMVKLHGCLMIFAWIFLASIGIVLARFYKPVWSDKKMLGEAYWFQLHRSLMILATLAVIAGIVVIFVDVGKWSQLIGQTDWKRAHPYIGVVVGGVVLLNPLMALFRPHPEDKYRYIFSWAHWAVGTLGHLLAVLNIFIGVELPAAKAPSWLIIVLAVYAGYQILFEIFLEIYDNCCTGGAKKKSEMYELHEKSTLGQPQQQSTDSGKDQGMKKVFLAVHALVILGFAATLIIVVIIS</sequence>
<dbReference type="Proteomes" id="UP000242188">
    <property type="component" value="Unassembled WGS sequence"/>
</dbReference>
<dbReference type="Pfam" id="PF03351">
    <property type="entry name" value="DOMON"/>
    <property type="match status" value="1"/>
</dbReference>
<keyword evidence="6 8" id="KW-1133">Transmembrane helix</keyword>
<dbReference type="CDD" id="cd08760">
    <property type="entry name" value="Cyt_b561_FRRS1_like"/>
    <property type="match status" value="1"/>
</dbReference>
<dbReference type="AlphaFoldDB" id="A0A210QC97"/>
<dbReference type="InterPro" id="IPR006593">
    <property type="entry name" value="Cyt_b561/ferric_Rdtase_TM"/>
</dbReference>
<feature type="transmembrane region" description="Helical" evidence="8">
    <location>
        <begin position="346"/>
        <end position="368"/>
    </location>
</feature>
<evidence type="ECO:0000313" key="13">
    <source>
        <dbReference type="Proteomes" id="UP000242188"/>
    </source>
</evidence>
<dbReference type="SMART" id="SM00665">
    <property type="entry name" value="B561"/>
    <property type="match status" value="1"/>
</dbReference>
<dbReference type="EMBL" id="NEDP02004192">
    <property type="protein sequence ID" value="OWF46377.1"/>
    <property type="molecule type" value="Genomic_DNA"/>
</dbReference>
<dbReference type="PROSITE" id="PS50836">
    <property type="entry name" value="DOMON"/>
    <property type="match status" value="1"/>
</dbReference>
<feature type="transmembrane region" description="Helical" evidence="8">
    <location>
        <begin position="410"/>
        <end position="432"/>
    </location>
</feature>
<keyword evidence="13" id="KW-1185">Reference proteome</keyword>
<protein>
    <submittedName>
        <fullName evidence="12">Ferric-chelate reductase 1</fullName>
    </submittedName>
</protein>
<dbReference type="PROSITE" id="PS50939">
    <property type="entry name" value="CYTOCHROME_B561"/>
    <property type="match status" value="1"/>
</dbReference>
<evidence type="ECO:0000259" key="11">
    <source>
        <dbReference type="PROSITE" id="PS50939"/>
    </source>
</evidence>
<keyword evidence="4 9" id="KW-0732">Signal</keyword>
<evidence type="ECO:0000256" key="5">
    <source>
        <dbReference type="ARBA" id="ARBA00022982"/>
    </source>
</evidence>
<feature type="transmembrane region" description="Helical" evidence="8">
    <location>
        <begin position="313"/>
        <end position="334"/>
    </location>
</feature>
<reference evidence="12 13" key="1">
    <citation type="journal article" date="2017" name="Nat. Ecol. Evol.">
        <title>Scallop genome provides insights into evolution of bilaterian karyotype and development.</title>
        <authorList>
            <person name="Wang S."/>
            <person name="Zhang J."/>
            <person name="Jiao W."/>
            <person name="Li J."/>
            <person name="Xun X."/>
            <person name="Sun Y."/>
            <person name="Guo X."/>
            <person name="Huan P."/>
            <person name="Dong B."/>
            <person name="Zhang L."/>
            <person name="Hu X."/>
            <person name="Sun X."/>
            <person name="Wang J."/>
            <person name="Zhao C."/>
            <person name="Wang Y."/>
            <person name="Wang D."/>
            <person name="Huang X."/>
            <person name="Wang R."/>
            <person name="Lv J."/>
            <person name="Li Y."/>
            <person name="Zhang Z."/>
            <person name="Liu B."/>
            <person name="Lu W."/>
            <person name="Hui Y."/>
            <person name="Liang J."/>
            <person name="Zhou Z."/>
            <person name="Hou R."/>
            <person name="Li X."/>
            <person name="Liu Y."/>
            <person name="Li H."/>
            <person name="Ning X."/>
            <person name="Lin Y."/>
            <person name="Zhao L."/>
            <person name="Xing Q."/>
            <person name="Dou J."/>
            <person name="Li Y."/>
            <person name="Mao J."/>
            <person name="Guo H."/>
            <person name="Dou H."/>
            <person name="Li T."/>
            <person name="Mu C."/>
            <person name="Jiang W."/>
            <person name="Fu Q."/>
            <person name="Fu X."/>
            <person name="Miao Y."/>
            <person name="Liu J."/>
            <person name="Yu Q."/>
            <person name="Li R."/>
            <person name="Liao H."/>
            <person name="Li X."/>
            <person name="Kong Y."/>
            <person name="Jiang Z."/>
            <person name="Chourrout D."/>
            <person name="Li R."/>
            <person name="Bao Z."/>
        </authorList>
    </citation>
    <scope>NUCLEOTIDE SEQUENCE [LARGE SCALE GENOMIC DNA]</scope>
    <source>
        <strain evidence="12 13">PY_sf001</strain>
    </source>
</reference>
<gene>
    <name evidence="12" type="ORF">KP79_PYT09302</name>
</gene>
<feature type="transmembrane region" description="Helical" evidence="8">
    <location>
        <begin position="283"/>
        <end position="301"/>
    </location>
</feature>
<evidence type="ECO:0000256" key="3">
    <source>
        <dbReference type="ARBA" id="ARBA00022692"/>
    </source>
</evidence>
<dbReference type="Pfam" id="PF03188">
    <property type="entry name" value="Cytochrom_B561"/>
    <property type="match status" value="1"/>
</dbReference>
<dbReference type="PANTHER" id="PTHR23130:SF171">
    <property type="entry name" value="OS01G0895300 PROTEIN"/>
    <property type="match status" value="1"/>
</dbReference>
<feature type="domain" description="Cytochrome b561" evidence="11">
    <location>
        <begin position="165"/>
        <end position="370"/>
    </location>
</feature>
<dbReference type="OrthoDB" id="2419613at2759"/>
<evidence type="ECO:0000256" key="1">
    <source>
        <dbReference type="ARBA" id="ARBA00004370"/>
    </source>
</evidence>
<evidence type="ECO:0000313" key="12">
    <source>
        <dbReference type="EMBL" id="OWF46377.1"/>
    </source>
</evidence>
<feature type="signal peptide" evidence="9">
    <location>
        <begin position="1"/>
        <end position="17"/>
    </location>
</feature>
<keyword evidence="5" id="KW-0249">Electron transport</keyword>
<feature type="chain" id="PRO_5011967597" evidence="9">
    <location>
        <begin position="18"/>
        <end position="433"/>
    </location>
</feature>
<dbReference type="STRING" id="6573.A0A210QC97"/>
<evidence type="ECO:0000256" key="2">
    <source>
        <dbReference type="ARBA" id="ARBA00022448"/>
    </source>
</evidence>
<evidence type="ECO:0000256" key="8">
    <source>
        <dbReference type="SAM" id="Phobius"/>
    </source>
</evidence>
<dbReference type="PANTHER" id="PTHR23130">
    <property type="entry name" value="CYTOCHROME B561 AND DOMON DOMAIN-CONTAINING PROTEIN"/>
    <property type="match status" value="1"/>
</dbReference>
<comment type="subcellular location">
    <subcellularLocation>
        <location evidence="1">Membrane</location>
    </subcellularLocation>
</comment>
<keyword evidence="3 8" id="KW-0812">Transmembrane</keyword>
<organism evidence="12 13">
    <name type="scientific">Mizuhopecten yessoensis</name>
    <name type="common">Japanese scallop</name>
    <name type="synonym">Patinopecten yessoensis</name>
    <dbReference type="NCBI Taxonomy" id="6573"/>
    <lineage>
        <taxon>Eukaryota</taxon>
        <taxon>Metazoa</taxon>
        <taxon>Spiralia</taxon>
        <taxon>Lophotrochozoa</taxon>
        <taxon>Mollusca</taxon>
        <taxon>Bivalvia</taxon>
        <taxon>Autobranchia</taxon>
        <taxon>Pteriomorphia</taxon>
        <taxon>Pectinida</taxon>
        <taxon>Pectinoidea</taxon>
        <taxon>Pectinidae</taxon>
        <taxon>Mizuhopecten</taxon>
    </lineage>
</organism>
<feature type="domain" description="DOMON" evidence="10">
    <location>
        <begin position="42"/>
        <end position="159"/>
    </location>
</feature>
<feature type="transmembrane region" description="Helical" evidence="8">
    <location>
        <begin position="245"/>
        <end position="263"/>
    </location>
</feature>
<evidence type="ECO:0000256" key="4">
    <source>
        <dbReference type="ARBA" id="ARBA00022729"/>
    </source>
</evidence>
<keyword evidence="2" id="KW-0813">Transport</keyword>
<dbReference type="Gene3D" id="1.20.120.1770">
    <property type="match status" value="1"/>
</dbReference>